<organism evidence="1">
    <name type="scientific">Siphoviridae sp. ctuUw41</name>
    <dbReference type="NCBI Taxonomy" id="2826503"/>
    <lineage>
        <taxon>Viruses</taxon>
        <taxon>Duplodnaviria</taxon>
        <taxon>Heunggongvirae</taxon>
        <taxon>Uroviricota</taxon>
        <taxon>Caudoviricetes</taxon>
    </lineage>
</organism>
<accession>A0A8S5MYD5</accession>
<proteinExistence type="predicted"/>
<protein>
    <submittedName>
        <fullName evidence="1">Uncharacterized protein</fullName>
    </submittedName>
</protein>
<sequence>MYLLTDLLLFFICHIIHPSLFKTEIYINRNPQQRKNHCCYYRNHF</sequence>
<evidence type="ECO:0000313" key="1">
    <source>
        <dbReference type="EMBL" id="DAD87216.1"/>
    </source>
</evidence>
<dbReference type="EMBL" id="BK015017">
    <property type="protein sequence ID" value="DAD87216.1"/>
    <property type="molecule type" value="Genomic_DNA"/>
</dbReference>
<name>A0A8S5MYD5_9CAUD</name>
<reference evidence="1" key="1">
    <citation type="journal article" date="2021" name="Proc. Natl. Acad. Sci. U.S.A.">
        <title>A Catalog of Tens of Thousands of Viruses from Human Metagenomes Reveals Hidden Associations with Chronic Diseases.</title>
        <authorList>
            <person name="Tisza M.J."/>
            <person name="Buck C.B."/>
        </authorList>
    </citation>
    <scope>NUCLEOTIDE SEQUENCE</scope>
    <source>
        <strain evidence="1">CtuUw41</strain>
    </source>
</reference>